<evidence type="ECO:0000256" key="6">
    <source>
        <dbReference type="SAM" id="Phobius"/>
    </source>
</evidence>
<dbReference type="InterPro" id="IPR006634">
    <property type="entry name" value="TLC-dom"/>
</dbReference>
<evidence type="ECO:0000313" key="9">
    <source>
        <dbReference type="Proteomes" id="UP001642540"/>
    </source>
</evidence>
<feature type="transmembrane region" description="Helical" evidence="6">
    <location>
        <begin position="212"/>
        <end position="234"/>
    </location>
</feature>
<keyword evidence="2 5" id="KW-0812">Transmembrane</keyword>
<reference evidence="8 9" key="1">
    <citation type="submission" date="2024-08" db="EMBL/GenBank/DDBJ databases">
        <authorList>
            <person name="Cucini C."/>
            <person name="Frati F."/>
        </authorList>
    </citation>
    <scope>NUCLEOTIDE SEQUENCE [LARGE SCALE GENOMIC DNA]</scope>
</reference>
<proteinExistence type="predicted"/>
<dbReference type="PROSITE" id="PS50922">
    <property type="entry name" value="TLC"/>
    <property type="match status" value="1"/>
</dbReference>
<feature type="transmembrane region" description="Helical" evidence="6">
    <location>
        <begin position="59"/>
        <end position="79"/>
    </location>
</feature>
<dbReference type="EMBL" id="CAXLJM020000024">
    <property type="protein sequence ID" value="CAL8090955.1"/>
    <property type="molecule type" value="Genomic_DNA"/>
</dbReference>
<feature type="transmembrane region" description="Helical" evidence="6">
    <location>
        <begin position="143"/>
        <end position="161"/>
    </location>
</feature>
<dbReference type="PANTHER" id="PTHR13439:SF4">
    <property type="entry name" value="TLC DOMAIN-CONTAINING PROTEIN"/>
    <property type="match status" value="1"/>
</dbReference>
<comment type="caution">
    <text evidence="8">The sequence shown here is derived from an EMBL/GenBank/DDBJ whole genome shotgun (WGS) entry which is preliminary data.</text>
</comment>
<evidence type="ECO:0000256" key="3">
    <source>
        <dbReference type="ARBA" id="ARBA00022989"/>
    </source>
</evidence>
<sequence>MAHDEVVALEGVPNPALSFVLLSMGWFVISKSILRTLAPQQARVQGPVTVWKWVNTANSLIHSFFTGFGALVCVYFHPRVAENVVSTYSDFSHRLVCYSVGYFIFDFLDMLMNHRKRSSYELMLHHVFVLSCFILSIVTRYYLAFTIISLVVEVNSIFLHWRQLLIITRTPKTTLYYRTVSVVNLITFVMFRIVTLGWMTRWMALNRILVNAAPYAVGCVSIAVLMLMSMILFVRLLKADFHNNSVEKTNCSKNSPCANNNKAQ</sequence>
<comment type="subcellular location">
    <subcellularLocation>
        <location evidence="1">Membrane</location>
        <topology evidence="1">Multi-pass membrane protein</topology>
    </subcellularLocation>
</comment>
<evidence type="ECO:0000256" key="1">
    <source>
        <dbReference type="ARBA" id="ARBA00004141"/>
    </source>
</evidence>
<feature type="domain" description="TLC" evidence="7">
    <location>
        <begin position="48"/>
        <end position="237"/>
    </location>
</feature>
<dbReference type="Proteomes" id="UP001642540">
    <property type="component" value="Unassembled WGS sequence"/>
</dbReference>
<keyword evidence="3 6" id="KW-1133">Transmembrane helix</keyword>
<evidence type="ECO:0000259" key="7">
    <source>
        <dbReference type="PROSITE" id="PS50922"/>
    </source>
</evidence>
<feature type="transmembrane region" description="Helical" evidence="6">
    <location>
        <begin position="182"/>
        <end position="200"/>
    </location>
</feature>
<keyword evidence="4 5" id="KW-0472">Membrane</keyword>
<accession>A0ABP1Q680</accession>
<keyword evidence="9" id="KW-1185">Reference proteome</keyword>
<protein>
    <recommendedName>
        <fullName evidence="7">TLC domain-containing protein</fullName>
    </recommendedName>
</protein>
<evidence type="ECO:0000256" key="2">
    <source>
        <dbReference type="ARBA" id="ARBA00022692"/>
    </source>
</evidence>
<evidence type="ECO:0000256" key="5">
    <source>
        <dbReference type="PROSITE-ProRule" id="PRU00205"/>
    </source>
</evidence>
<name>A0ABP1Q680_9HEXA</name>
<evidence type="ECO:0000256" key="4">
    <source>
        <dbReference type="ARBA" id="ARBA00023136"/>
    </source>
</evidence>
<evidence type="ECO:0000313" key="8">
    <source>
        <dbReference type="EMBL" id="CAL8090955.1"/>
    </source>
</evidence>
<organism evidence="8 9">
    <name type="scientific">Orchesella dallaii</name>
    <dbReference type="NCBI Taxonomy" id="48710"/>
    <lineage>
        <taxon>Eukaryota</taxon>
        <taxon>Metazoa</taxon>
        <taxon>Ecdysozoa</taxon>
        <taxon>Arthropoda</taxon>
        <taxon>Hexapoda</taxon>
        <taxon>Collembola</taxon>
        <taxon>Entomobryomorpha</taxon>
        <taxon>Entomobryoidea</taxon>
        <taxon>Orchesellidae</taxon>
        <taxon>Orchesellinae</taxon>
        <taxon>Orchesella</taxon>
    </lineage>
</organism>
<dbReference type="Pfam" id="PF03798">
    <property type="entry name" value="TRAM_LAG1_CLN8"/>
    <property type="match status" value="1"/>
</dbReference>
<dbReference type="SMART" id="SM00724">
    <property type="entry name" value="TLC"/>
    <property type="match status" value="1"/>
</dbReference>
<gene>
    <name evidence="8" type="ORF">ODALV1_LOCUS7787</name>
</gene>
<feature type="transmembrane region" description="Helical" evidence="6">
    <location>
        <begin position="16"/>
        <end position="38"/>
    </location>
</feature>
<dbReference type="PANTHER" id="PTHR13439">
    <property type="entry name" value="CT120 PROTEIN"/>
    <property type="match status" value="1"/>
</dbReference>
<dbReference type="InterPro" id="IPR050846">
    <property type="entry name" value="TLCD"/>
</dbReference>